<dbReference type="STRING" id="599839.J4HWR3"/>
<dbReference type="GeneID" id="24097623"/>
<evidence type="ECO:0000256" key="1">
    <source>
        <dbReference type="ARBA" id="ARBA00006484"/>
    </source>
</evidence>
<dbReference type="Proteomes" id="UP000006352">
    <property type="component" value="Unassembled WGS sequence"/>
</dbReference>
<dbReference type="RefSeq" id="XP_012181995.1">
    <property type="nucleotide sequence ID" value="XM_012326605.1"/>
</dbReference>
<reference evidence="4 5" key="1">
    <citation type="journal article" date="2012" name="Appl. Environ. Microbiol.">
        <title>Short-read sequencing for genomic analysis of the brown rot fungus Fibroporia radiculosa.</title>
        <authorList>
            <person name="Tang J.D."/>
            <person name="Perkins A.D."/>
            <person name="Sonstegard T.S."/>
            <person name="Schroeder S.G."/>
            <person name="Burgess S.C."/>
            <person name="Diehl S.V."/>
        </authorList>
    </citation>
    <scope>NUCLEOTIDE SEQUENCE [LARGE SCALE GENOMIC DNA]</scope>
    <source>
        <strain evidence="4 5">TFFH 294</strain>
    </source>
</reference>
<evidence type="ECO:0000313" key="4">
    <source>
        <dbReference type="EMBL" id="CCM02712.1"/>
    </source>
</evidence>
<protein>
    <submittedName>
        <fullName evidence="4">Uncharacterized protein</fullName>
    </submittedName>
</protein>
<dbReference type="OrthoDB" id="1933717at2759"/>
<dbReference type="PANTHER" id="PTHR42760:SF37">
    <property type="entry name" value="CLAVALDEHYDE DEHYDROGENASE"/>
    <property type="match status" value="1"/>
</dbReference>
<sequence>MPSTDGADFVPTLHNDTYSTINPAYADLAGKVALVTGASKGIGRATALALAQAGVSGLVLLARSDTSIVKAECEAVQRSGKPLTVITAAADVSNTTDIAGAVALVQSVFGRLDIVVNNAGCLETYHLVADSDPDEWWSIWNVNIRGVYEVTRACIPLLLECDGDKTIINITSRVAHVTGSHLSAYMTTKLALLRFTELVMAEYAGKGLLVYAVHPGSIPTDIQATMPQKYRHVLVDTLELASHTIVWLLRERREWLGGRYISCQWDVDGLLAKREEIVEGDKLKIKMVL</sequence>
<dbReference type="AlphaFoldDB" id="J4HWR3"/>
<dbReference type="InParanoid" id="J4HWR3"/>
<dbReference type="CDD" id="cd05233">
    <property type="entry name" value="SDR_c"/>
    <property type="match status" value="1"/>
</dbReference>
<name>J4HWR3_9APHY</name>
<gene>
    <name evidence="4" type="ORF">FIBRA_04818</name>
</gene>
<dbReference type="InterPro" id="IPR036291">
    <property type="entry name" value="NAD(P)-bd_dom_sf"/>
</dbReference>
<dbReference type="EMBL" id="HE797090">
    <property type="protein sequence ID" value="CCM02712.1"/>
    <property type="molecule type" value="Genomic_DNA"/>
</dbReference>
<dbReference type="Pfam" id="PF00106">
    <property type="entry name" value="adh_short"/>
    <property type="match status" value="1"/>
</dbReference>
<dbReference type="PRINTS" id="PR00080">
    <property type="entry name" value="SDRFAMILY"/>
</dbReference>
<keyword evidence="2" id="KW-0560">Oxidoreductase</keyword>
<dbReference type="PANTHER" id="PTHR42760">
    <property type="entry name" value="SHORT-CHAIN DEHYDROGENASES/REDUCTASES FAMILY MEMBER"/>
    <property type="match status" value="1"/>
</dbReference>
<organism evidence="4 5">
    <name type="scientific">Fibroporia radiculosa</name>
    <dbReference type="NCBI Taxonomy" id="599839"/>
    <lineage>
        <taxon>Eukaryota</taxon>
        <taxon>Fungi</taxon>
        <taxon>Dikarya</taxon>
        <taxon>Basidiomycota</taxon>
        <taxon>Agaricomycotina</taxon>
        <taxon>Agaricomycetes</taxon>
        <taxon>Polyporales</taxon>
        <taxon>Fibroporiaceae</taxon>
        <taxon>Fibroporia</taxon>
    </lineage>
</organism>
<keyword evidence="5" id="KW-1185">Reference proteome</keyword>
<dbReference type="SUPFAM" id="SSF51735">
    <property type="entry name" value="NAD(P)-binding Rossmann-fold domains"/>
    <property type="match status" value="1"/>
</dbReference>
<proteinExistence type="inferred from homology"/>
<dbReference type="InterPro" id="IPR002347">
    <property type="entry name" value="SDR_fam"/>
</dbReference>
<dbReference type="GO" id="GO:0016616">
    <property type="term" value="F:oxidoreductase activity, acting on the CH-OH group of donors, NAD or NADP as acceptor"/>
    <property type="evidence" value="ECO:0007669"/>
    <property type="project" value="TreeGrafter"/>
</dbReference>
<accession>J4HWR3</accession>
<dbReference type="Gene3D" id="3.40.50.720">
    <property type="entry name" value="NAD(P)-binding Rossmann-like Domain"/>
    <property type="match status" value="1"/>
</dbReference>
<evidence type="ECO:0000313" key="5">
    <source>
        <dbReference type="Proteomes" id="UP000006352"/>
    </source>
</evidence>
<dbReference type="HOGENOM" id="CLU_010194_8_0_1"/>
<dbReference type="PRINTS" id="PR00081">
    <property type="entry name" value="GDHRDH"/>
</dbReference>
<comment type="similarity">
    <text evidence="1 3">Belongs to the short-chain dehydrogenases/reductases (SDR) family.</text>
</comment>
<evidence type="ECO:0000256" key="2">
    <source>
        <dbReference type="ARBA" id="ARBA00023002"/>
    </source>
</evidence>
<evidence type="ECO:0000256" key="3">
    <source>
        <dbReference type="RuleBase" id="RU000363"/>
    </source>
</evidence>